<name>A0A1B0DC25_PHLPP</name>
<dbReference type="VEuPathDB" id="VectorBase:PPAI005364"/>
<keyword evidence="4" id="KW-1185">Reference proteome</keyword>
<keyword evidence="2" id="KW-0809">Transit peptide</keyword>
<accession>A0A1B0DC25</accession>
<dbReference type="Gene3D" id="1.25.70.10">
    <property type="entry name" value="Transcription termination factor 3, mitochondrial"/>
    <property type="match status" value="1"/>
</dbReference>
<dbReference type="SMART" id="SM00733">
    <property type="entry name" value="Mterf"/>
    <property type="match status" value="2"/>
</dbReference>
<dbReference type="AlphaFoldDB" id="A0A1B0DC25"/>
<dbReference type="InterPro" id="IPR003690">
    <property type="entry name" value="MTERF"/>
</dbReference>
<dbReference type="EnsemblMetazoa" id="PPAI005364-RA">
    <property type="protein sequence ID" value="PPAI005364-PA"/>
    <property type="gene ID" value="PPAI005364"/>
</dbReference>
<comment type="similarity">
    <text evidence="1">Belongs to the mTERF family.</text>
</comment>
<dbReference type="Proteomes" id="UP000092462">
    <property type="component" value="Unassembled WGS sequence"/>
</dbReference>
<sequence length="194" mass="22384">MLSRRIFSGFSRFSGNVRRSWSSVAVPELIDSITRTTDGEIDPEIVDETIKLNPQLLNYGLESWQSVLTTFRSQGFPSYMLMPLIVNHPMILRKSPEQITQGLNKWNTSQFGEKNVMKLITKYPTLLEIANDEMYLSNRIAHLQEYAETRKNVWTLFMNCPNLISDKTHVIDPKIKYLKQNMGVNLAEVLKSEV</sequence>
<protein>
    <submittedName>
        <fullName evidence="3">Uncharacterized protein</fullName>
    </submittedName>
</protein>
<dbReference type="InterPro" id="IPR038538">
    <property type="entry name" value="MTERF_sf"/>
</dbReference>
<dbReference type="Pfam" id="PF02536">
    <property type="entry name" value="mTERF"/>
    <property type="match status" value="1"/>
</dbReference>
<dbReference type="EMBL" id="AJVK01013897">
    <property type="status" value="NOT_ANNOTATED_CDS"/>
    <property type="molecule type" value="Genomic_DNA"/>
</dbReference>
<dbReference type="GO" id="GO:0003676">
    <property type="term" value="F:nucleic acid binding"/>
    <property type="evidence" value="ECO:0007669"/>
    <property type="project" value="InterPro"/>
</dbReference>
<reference evidence="3" key="1">
    <citation type="submission" date="2022-08" db="UniProtKB">
        <authorList>
            <consortium name="EnsemblMetazoa"/>
        </authorList>
    </citation>
    <scope>IDENTIFICATION</scope>
    <source>
        <strain evidence="3">Israel</strain>
    </source>
</reference>
<dbReference type="VEuPathDB" id="VectorBase:PPAPM1_008268"/>
<evidence type="ECO:0000256" key="1">
    <source>
        <dbReference type="ARBA" id="ARBA00007692"/>
    </source>
</evidence>
<evidence type="ECO:0000313" key="4">
    <source>
        <dbReference type="Proteomes" id="UP000092462"/>
    </source>
</evidence>
<proteinExistence type="inferred from homology"/>
<evidence type="ECO:0000313" key="3">
    <source>
        <dbReference type="EnsemblMetazoa" id="PPAI005364-PA"/>
    </source>
</evidence>
<evidence type="ECO:0000256" key="2">
    <source>
        <dbReference type="ARBA" id="ARBA00022946"/>
    </source>
</evidence>
<organism evidence="3 4">
    <name type="scientific">Phlebotomus papatasi</name>
    <name type="common">Sandfly</name>
    <dbReference type="NCBI Taxonomy" id="29031"/>
    <lineage>
        <taxon>Eukaryota</taxon>
        <taxon>Metazoa</taxon>
        <taxon>Ecdysozoa</taxon>
        <taxon>Arthropoda</taxon>
        <taxon>Hexapoda</taxon>
        <taxon>Insecta</taxon>
        <taxon>Pterygota</taxon>
        <taxon>Neoptera</taxon>
        <taxon>Endopterygota</taxon>
        <taxon>Diptera</taxon>
        <taxon>Nematocera</taxon>
        <taxon>Psychodoidea</taxon>
        <taxon>Psychodidae</taxon>
        <taxon>Phlebotomus</taxon>
        <taxon>Phlebotomus</taxon>
    </lineage>
</organism>